<name>A0AAW0LL26_QUESU</name>
<dbReference type="AlphaFoldDB" id="A0AAW0LL26"/>
<dbReference type="PANTHER" id="PTHR47976:SF30">
    <property type="entry name" value="RECEPTOR-LIKE SERINE_THREONINE-PROTEIN KINASE"/>
    <property type="match status" value="1"/>
</dbReference>
<keyword evidence="2" id="KW-1015">Disulfide bond</keyword>
<keyword evidence="1" id="KW-0732">Signal</keyword>
<sequence>MKSENNATSWQSFDHPTDTLVVGQNLVLGQQLTSEGGLFSLSLTTYGLFAYFNFYPPQPYYSYTFSNSDKISYAQFQTVSFDFIKGNRSFSQIIISSSQYQTCYMRLGLDGPLESEVDDILTSDIGFCGHPTVCGNYSICTTNDQCSCPGPRNGTNYFQQIQERRPDLGWSLVTQLSCEASKYHILLELQNGDVNVESDLDYFFFNPTLRSMRTGVNNQEEYLVVVIPLSHSVLSGLQ</sequence>
<accession>A0AAW0LL26</accession>
<evidence type="ECO:0000256" key="1">
    <source>
        <dbReference type="ARBA" id="ARBA00022729"/>
    </source>
</evidence>
<dbReference type="InterPro" id="IPR051343">
    <property type="entry name" value="G-type_lectin_kinases/EP1-like"/>
</dbReference>
<dbReference type="SUPFAM" id="SSF51110">
    <property type="entry name" value="alpha-D-mannose-specific plant lectins"/>
    <property type="match status" value="1"/>
</dbReference>
<proteinExistence type="predicted"/>
<organism evidence="3 4">
    <name type="scientific">Quercus suber</name>
    <name type="common">Cork oak</name>
    <dbReference type="NCBI Taxonomy" id="58331"/>
    <lineage>
        <taxon>Eukaryota</taxon>
        <taxon>Viridiplantae</taxon>
        <taxon>Streptophyta</taxon>
        <taxon>Embryophyta</taxon>
        <taxon>Tracheophyta</taxon>
        <taxon>Spermatophyta</taxon>
        <taxon>Magnoliopsida</taxon>
        <taxon>eudicotyledons</taxon>
        <taxon>Gunneridae</taxon>
        <taxon>Pentapetalae</taxon>
        <taxon>rosids</taxon>
        <taxon>fabids</taxon>
        <taxon>Fagales</taxon>
        <taxon>Fagaceae</taxon>
        <taxon>Quercus</taxon>
    </lineage>
</organism>
<evidence type="ECO:0000313" key="3">
    <source>
        <dbReference type="EMBL" id="KAK7852174.1"/>
    </source>
</evidence>
<protein>
    <submittedName>
        <fullName evidence="3">Epidermis-specific secreted glycoprotein ep1</fullName>
    </submittedName>
</protein>
<dbReference type="PANTHER" id="PTHR47976">
    <property type="entry name" value="G-TYPE LECTIN S-RECEPTOR-LIKE SERINE/THREONINE-PROTEIN KINASE SD2-5"/>
    <property type="match status" value="1"/>
</dbReference>
<dbReference type="EMBL" id="PKMF04000079">
    <property type="protein sequence ID" value="KAK7852174.1"/>
    <property type="molecule type" value="Genomic_DNA"/>
</dbReference>
<gene>
    <name evidence="3" type="primary">EP1_1</name>
    <name evidence="3" type="ORF">CFP56_040100</name>
</gene>
<dbReference type="Proteomes" id="UP000237347">
    <property type="component" value="Unassembled WGS sequence"/>
</dbReference>
<evidence type="ECO:0000256" key="2">
    <source>
        <dbReference type="ARBA" id="ARBA00023157"/>
    </source>
</evidence>
<evidence type="ECO:0000313" key="4">
    <source>
        <dbReference type="Proteomes" id="UP000237347"/>
    </source>
</evidence>
<keyword evidence="4" id="KW-1185">Reference proteome</keyword>
<reference evidence="3 4" key="1">
    <citation type="journal article" date="2018" name="Sci. Data">
        <title>The draft genome sequence of cork oak.</title>
        <authorList>
            <person name="Ramos A.M."/>
            <person name="Usie A."/>
            <person name="Barbosa P."/>
            <person name="Barros P.M."/>
            <person name="Capote T."/>
            <person name="Chaves I."/>
            <person name="Simoes F."/>
            <person name="Abreu I."/>
            <person name="Carrasquinho I."/>
            <person name="Faro C."/>
            <person name="Guimaraes J.B."/>
            <person name="Mendonca D."/>
            <person name="Nobrega F."/>
            <person name="Rodrigues L."/>
            <person name="Saibo N.J.M."/>
            <person name="Varela M.C."/>
            <person name="Egas C."/>
            <person name="Matos J."/>
            <person name="Miguel C.M."/>
            <person name="Oliveira M.M."/>
            <person name="Ricardo C.P."/>
            <person name="Goncalves S."/>
        </authorList>
    </citation>
    <scope>NUCLEOTIDE SEQUENCE [LARGE SCALE GENOMIC DNA]</scope>
    <source>
        <strain evidence="4">cv. HL8</strain>
    </source>
</reference>
<comment type="caution">
    <text evidence="3">The sequence shown here is derived from an EMBL/GenBank/DDBJ whole genome shotgun (WGS) entry which is preliminary data.</text>
</comment>
<dbReference type="InterPro" id="IPR036426">
    <property type="entry name" value="Bulb-type_lectin_dom_sf"/>
</dbReference>